<dbReference type="Pfam" id="PF00583">
    <property type="entry name" value="Acetyltransf_1"/>
    <property type="match status" value="1"/>
</dbReference>
<feature type="domain" description="N-acetyltransferase" evidence="3">
    <location>
        <begin position="15"/>
        <end position="165"/>
    </location>
</feature>
<keyword evidence="1 5" id="KW-0808">Transferase</keyword>
<accession>A0AAX3AT20</accession>
<protein>
    <submittedName>
        <fullName evidence="5">Ribosomal protein S18-alanine N-acetyltransferase</fullName>
        <ecNumber evidence="5">2.3.1.266</ecNumber>
    </submittedName>
</protein>
<evidence type="ECO:0000313" key="4">
    <source>
        <dbReference type="EMBL" id="GAA0475996.1"/>
    </source>
</evidence>
<proteinExistence type="predicted"/>
<dbReference type="EMBL" id="CP095005">
    <property type="protein sequence ID" value="UOO95813.1"/>
    <property type="molecule type" value="Genomic_DNA"/>
</dbReference>
<dbReference type="AlphaFoldDB" id="A0AAX3AT20"/>
<dbReference type="InterPro" id="IPR045047">
    <property type="entry name" value="Ard1-like"/>
</dbReference>
<dbReference type="GeneID" id="71760914"/>
<evidence type="ECO:0000259" key="3">
    <source>
        <dbReference type="PROSITE" id="PS51186"/>
    </source>
</evidence>
<dbReference type="GO" id="GO:0005840">
    <property type="term" value="C:ribosome"/>
    <property type="evidence" value="ECO:0007669"/>
    <property type="project" value="UniProtKB-KW"/>
</dbReference>
<dbReference type="GO" id="GO:0008999">
    <property type="term" value="F:protein-N-terminal-alanine acetyltransferase activity"/>
    <property type="evidence" value="ECO:0007669"/>
    <property type="project" value="UniProtKB-EC"/>
</dbReference>
<gene>
    <name evidence="5" type="primary">rimI</name>
    <name evidence="4" type="ORF">GCM10008985_35370</name>
    <name evidence="5" type="ORF">MUK72_03660</name>
</gene>
<organism evidence="5 6">
    <name type="scientific">Halococcus dombrowskii</name>
    <dbReference type="NCBI Taxonomy" id="179637"/>
    <lineage>
        <taxon>Archaea</taxon>
        <taxon>Methanobacteriati</taxon>
        <taxon>Methanobacteriota</taxon>
        <taxon>Stenosarchaea group</taxon>
        <taxon>Halobacteria</taxon>
        <taxon>Halobacteriales</taxon>
        <taxon>Halococcaceae</taxon>
        <taxon>Halococcus</taxon>
    </lineage>
</organism>
<dbReference type="InterPro" id="IPR016181">
    <property type="entry name" value="Acyl_CoA_acyltransferase"/>
</dbReference>
<evidence type="ECO:0000256" key="2">
    <source>
        <dbReference type="ARBA" id="ARBA00023315"/>
    </source>
</evidence>
<dbReference type="CDD" id="cd04301">
    <property type="entry name" value="NAT_SF"/>
    <property type="match status" value="1"/>
</dbReference>
<dbReference type="GO" id="GO:0031415">
    <property type="term" value="C:NatA complex"/>
    <property type="evidence" value="ECO:0007669"/>
    <property type="project" value="InterPro"/>
</dbReference>
<dbReference type="KEGG" id="hdo:MUK72_03660"/>
<dbReference type="RefSeq" id="WP_244704050.1">
    <property type="nucleotide sequence ID" value="NZ_BAAADN010000087.1"/>
</dbReference>
<evidence type="ECO:0000313" key="6">
    <source>
        <dbReference type="Proteomes" id="UP000830542"/>
    </source>
</evidence>
<reference evidence="5" key="2">
    <citation type="submission" date="2022-04" db="EMBL/GenBank/DDBJ databases">
        <title>Sequencing and genomic assembly of Halococcus dombrowskii.</title>
        <authorList>
            <person name="Lim S.W."/>
            <person name="MacLea K.S."/>
        </authorList>
    </citation>
    <scope>NUCLEOTIDE SEQUENCE</scope>
    <source>
        <strain evidence="5">H4</strain>
    </source>
</reference>
<reference evidence="4" key="1">
    <citation type="journal article" date="2014" name="Int. J. Syst. Evol. Microbiol.">
        <title>Complete genome sequence of Corynebacterium casei LMG S-19264T (=DSM 44701T), isolated from a smear-ripened cheese.</title>
        <authorList>
            <consortium name="US DOE Joint Genome Institute (JGI-PGF)"/>
            <person name="Walter F."/>
            <person name="Albersmeier A."/>
            <person name="Kalinowski J."/>
            <person name="Ruckert C."/>
        </authorList>
    </citation>
    <scope>NUCLEOTIDE SEQUENCE</scope>
    <source>
        <strain evidence="4">JCM 12289</strain>
    </source>
</reference>
<dbReference type="PROSITE" id="PS51186">
    <property type="entry name" value="GNAT"/>
    <property type="match status" value="1"/>
</dbReference>
<dbReference type="SUPFAM" id="SSF55729">
    <property type="entry name" value="Acyl-CoA N-acyltransferases (Nat)"/>
    <property type="match status" value="1"/>
</dbReference>
<evidence type="ECO:0000313" key="5">
    <source>
        <dbReference type="EMBL" id="UOO95813.1"/>
    </source>
</evidence>
<keyword evidence="2 5" id="KW-0012">Acyltransferase</keyword>
<evidence type="ECO:0000256" key="1">
    <source>
        <dbReference type="ARBA" id="ARBA00022679"/>
    </source>
</evidence>
<dbReference type="EMBL" id="BAAADN010000087">
    <property type="protein sequence ID" value="GAA0475996.1"/>
    <property type="molecule type" value="Genomic_DNA"/>
</dbReference>
<dbReference type="InterPro" id="IPR006464">
    <property type="entry name" value="AcTrfase_RimI/Ard1"/>
</dbReference>
<dbReference type="InterPro" id="IPR000182">
    <property type="entry name" value="GNAT_dom"/>
</dbReference>
<sequence length="165" mass="18535">MTRHRTDRVTTVEPTRTREAVRADLLAVFRIEKASFAQPWPYRAFERFLGIPGFLVADVDDGGETGAIAGYVVADSERQRGRPVGHVKDIAVDPSYRGRGIGATLLERALDAMYRQQVGRVKLEVRESNEPALALYRQYGFVHRSTATSYYADGEDALVLVREFD</sequence>
<name>A0AAX3AT20_HALDO</name>
<keyword evidence="5" id="KW-0689">Ribosomal protein</keyword>
<reference evidence="4" key="3">
    <citation type="submission" date="2023-12" db="EMBL/GenBank/DDBJ databases">
        <authorList>
            <person name="Sun Q."/>
            <person name="Inoue M."/>
        </authorList>
    </citation>
    <scope>NUCLEOTIDE SEQUENCE</scope>
    <source>
        <strain evidence="4">JCM 12289</strain>
    </source>
</reference>
<dbReference type="PANTHER" id="PTHR23091:SF4">
    <property type="entry name" value="N-TERMINAL AMINO-ACID N(ALPHA)-ACETYLTRANSFERASE NATA"/>
    <property type="match status" value="1"/>
</dbReference>
<keyword evidence="5" id="KW-0687">Ribonucleoprotein</keyword>
<dbReference type="Proteomes" id="UP000830542">
    <property type="component" value="Chromosome"/>
</dbReference>
<dbReference type="PANTHER" id="PTHR23091">
    <property type="entry name" value="N-TERMINAL ACETYLTRANSFERASE"/>
    <property type="match status" value="1"/>
</dbReference>
<dbReference type="Gene3D" id="3.40.630.30">
    <property type="match status" value="1"/>
</dbReference>
<dbReference type="EC" id="2.3.1.266" evidence="5"/>
<dbReference type="NCBIfam" id="TIGR01575">
    <property type="entry name" value="rimI"/>
    <property type="match status" value="1"/>
</dbReference>
<dbReference type="Proteomes" id="UP001500962">
    <property type="component" value="Unassembled WGS sequence"/>
</dbReference>
<keyword evidence="6" id="KW-1185">Reference proteome</keyword>